<reference evidence="6" key="1">
    <citation type="submission" date="2022-02" db="EMBL/GenBank/DDBJ databases">
        <title>Coral-associated bacteria.</title>
        <authorList>
            <person name="Tang K."/>
            <person name="Wang X."/>
        </authorList>
    </citation>
    <scope>NUCLEOTIDE SEQUENCE</scope>
    <source>
        <strain evidence="6">SCSIO 43006</strain>
    </source>
</reference>
<comment type="similarity">
    <text evidence="1">Belongs to the LysR transcriptional regulatory family.</text>
</comment>
<dbReference type="InterPro" id="IPR036388">
    <property type="entry name" value="WH-like_DNA-bd_sf"/>
</dbReference>
<dbReference type="InterPro" id="IPR036390">
    <property type="entry name" value="WH_DNA-bd_sf"/>
</dbReference>
<gene>
    <name evidence="6" type="ORF">MJO52_14685</name>
</gene>
<evidence type="ECO:0000313" key="6">
    <source>
        <dbReference type="EMBL" id="USD20319.1"/>
    </source>
</evidence>
<protein>
    <submittedName>
        <fullName evidence="6">LysR family transcriptional regulator</fullName>
    </submittedName>
</protein>
<dbReference type="Gene3D" id="3.40.190.290">
    <property type="match status" value="1"/>
</dbReference>
<dbReference type="PROSITE" id="PS50931">
    <property type="entry name" value="HTH_LYSR"/>
    <property type="match status" value="1"/>
</dbReference>
<dbReference type="InterPro" id="IPR058163">
    <property type="entry name" value="LysR-type_TF_proteobact-type"/>
</dbReference>
<dbReference type="Gene3D" id="1.10.10.10">
    <property type="entry name" value="Winged helix-like DNA-binding domain superfamily/Winged helix DNA-binding domain"/>
    <property type="match status" value="1"/>
</dbReference>
<dbReference type="SUPFAM" id="SSF53850">
    <property type="entry name" value="Periplasmic binding protein-like II"/>
    <property type="match status" value="1"/>
</dbReference>
<dbReference type="InterPro" id="IPR000847">
    <property type="entry name" value="LysR_HTH_N"/>
</dbReference>
<keyword evidence="4" id="KW-0804">Transcription</keyword>
<dbReference type="SUPFAM" id="SSF46785">
    <property type="entry name" value="Winged helix' DNA-binding domain"/>
    <property type="match status" value="1"/>
</dbReference>
<name>A0ABY4VEH0_9GAMM</name>
<feature type="domain" description="HTH lysR-type" evidence="5">
    <location>
        <begin position="9"/>
        <end position="66"/>
    </location>
</feature>
<evidence type="ECO:0000256" key="2">
    <source>
        <dbReference type="ARBA" id="ARBA00023015"/>
    </source>
</evidence>
<evidence type="ECO:0000256" key="4">
    <source>
        <dbReference type="ARBA" id="ARBA00023163"/>
    </source>
</evidence>
<dbReference type="PANTHER" id="PTHR30537:SF5">
    <property type="entry name" value="HTH-TYPE TRANSCRIPTIONAL ACTIVATOR TTDR-RELATED"/>
    <property type="match status" value="1"/>
</dbReference>
<evidence type="ECO:0000259" key="5">
    <source>
        <dbReference type="PROSITE" id="PS50931"/>
    </source>
</evidence>
<proteinExistence type="inferred from homology"/>
<evidence type="ECO:0000313" key="7">
    <source>
        <dbReference type="Proteomes" id="UP001055658"/>
    </source>
</evidence>
<dbReference type="RefSeq" id="WP_252082588.1">
    <property type="nucleotide sequence ID" value="NZ_CP092418.1"/>
</dbReference>
<evidence type="ECO:0000256" key="1">
    <source>
        <dbReference type="ARBA" id="ARBA00009437"/>
    </source>
</evidence>
<dbReference type="PANTHER" id="PTHR30537">
    <property type="entry name" value="HTH-TYPE TRANSCRIPTIONAL REGULATOR"/>
    <property type="match status" value="1"/>
</dbReference>
<keyword evidence="7" id="KW-1185">Reference proteome</keyword>
<dbReference type="CDD" id="cd08422">
    <property type="entry name" value="PBP2_CrgA_like"/>
    <property type="match status" value="1"/>
</dbReference>
<dbReference type="EMBL" id="CP092418">
    <property type="protein sequence ID" value="USD20319.1"/>
    <property type="molecule type" value="Genomic_DNA"/>
</dbReference>
<sequence>MNVRELETISLRTLSVFVHVCRTLNLSLAADQLELPKSTVSKEVSRLESHLKAKLLDRTTRRVALTEVGAIAYDRALHLIEDFKTMQNDVLVMDQQVQGLLRISAPPALGEFLSKRVLPTFLKRWPKITVSLNLTYDFEDLFSQGIDLAFRVGDIHDERLISRKLGSSTRILVASPEYLTTQGKPQQPSDLISHNCLRFQFNPGDTEWALTSKQSTMTLPVNGNFFCANISALKNAAVNGLGIAQLPINNIMEELGKGSLVNILPDWHVPPMDIHAVYRQGLNKPKKLAALLDFLKEEKNLFNWSI</sequence>
<keyword evidence="2" id="KW-0805">Transcription regulation</keyword>
<dbReference type="Proteomes" id="UP001055658">
    <property type="component" value="Chromosome"/>
</dbReference>
<dbReference type="InterPro" id="IPR005119">
    <property type="entry name" value="LysR_subst-bd"/>
</dbReference>
<keyword evidence="3" id="KW-0238">DNA-binding</keyword>
<dbReference type="Pfam" id="PF03466">
    <property type="entry name" value="LysR_substrate"/>
    <property type="match status" value="1"/>
</dbReference>
<evidence type="ECO:0000256" key="3">
    <source>
        <dbReference type="ARBA" id="ARBA00023125"/>
    </source>
</evidence>
<organism evidence="6 7">
    <name type="scientific">Microbulbifer variabilis</name>
    <dbReference type="NCBI Taxonomy" id="266805"/>
    <lineage>
        <taxon>Bacteria</taxon>
        <taxon>Pseudomonadati</taxon>
        <taxon>Pseudomonadota</taxon>
        <taxon>Gammaproteobacteria</taxon>
        <taxon>Cellvibrionales</taxon>
        <taxon>Microbulbiferaceae</taxon>
        <taxon>Microbulbifer</taxon>
    </lineage>
</organism>
<dbReference type="Pfam" id="PF00126">
    <property type="entry name" value="HTH_1"/>
    <property type="match status" value="1"/>
</dbReference>
<accession>A0ABY4VEH0</accession>